<protein>
    <submittedName>
        <fullName evidence="6">Fibronectin type III domain-containing protein</fullName>
    </submittedName>
</protein>
<reference evidence="6" key="1">
    <citation type="submission" date="2020-10" db="EMBL/GenBank/DDBJ databases">
        <authorList>
            <person name="Gilroy R."/>
        </authorList>
    </citation>
    <scope>NUCLEOTIDE SEQUENCE</scope>
    <source>
        <strain evidence="6">21143</strain>
    </source>
</reference>
<name>A0A9D1KEL1_9BACT</name>
<feature type="domain" description="PKD-like" evidence="5">
    <location>
        <begin position="23"/>
        <end position="74"/>
    </location>
</feature>
<feature type="domain" description="Calcineurin-like phosphoesterase" evidence="3">
    <location>
        <begin position="258"/>
        <end position="456"/>
    </location>
</feature>
<dbReference type="Pfam" id="PF16656">
    <property type="entry name" value="Pur_ac_phosph_N"/>
    <property type="match status" value="1"/>
</dbReference>
<dbReference type="Proteomes" id="UP000886722">
    <property type="component" value="Unassembled WGS sequence"/>
</dbReference>
<dbReference type="Gene3D" id="3.60.21.10">
    <property type="match status" value="1"/>
</dbReference>
<sequence length="1035" mass="118188">MKKRFYSLLFSLLLCGNLVSSASVSITGKNRVQTGDTTEYSVNPETDITSYVWKAPKGCHIIDGQGSPTIKLASTFLSQDSPLTLIRGKNDNSTDTSSIDISFVHRITRISDHSISAGDSISINGTYYKDADIYYEPLSDGDGEYQQVTAHRLTVVPDTFSAFTKPYLQSVTSSSIWISWKSDKAGIPVVLYGTDAENLSFRKEGSYEQLSDSYFWNSVQLTGLEAETFYYYKVVFNDEESDVYRFRTMQEKGDRKPMRILLMGDHQIKSRSGYEWLMKAAQRKIEEKYGKLEENIDMIMNIGDQVDLGTLEQYEHIHLFKSQLMSPYLPIMTAVGNHETYQDPGMAHYAAHYHYEDLEYNGIKSGTENYYAYQTGRILFIVLSTEHTGDTQKAWVRKVIDAAKNDDSVDFIISVNHRPIQAEQYIGDISSWVRNEIIPILSETPKHVFNYGGHHHLYHRGQLTDYPVYHIINGAASWDQMWGMSSEKDYDDVQKTIDYWGYQILEFDFKRKEMKAECYAIGNKELVVDNILIDSFHRILGKAAPQKPEIAETPDTISLPYMFKGSPYYTSTDEVLNSVQFQFSLSPDFSTLELDKVQDVENLYGSTGSPWHTPIDLNEGKDITCFTVEKNKLKNGVYYIRTRYRDANMEWSEWSESRKFTVTGSIDGDPSISMEKNTFAPGEKIEVLYQYAPEGQNAWIGIYHKGKNPDVSGPSTRWEYTSGQSGKFTFTLDSPDEYYAVLFNDEGYTEISERIAFYVGSIPELSIEKSSYQEGEGIKVNFKNAPGLDNDWIGIYKMGKIPGTADLSDSWDYTDKQNSGEMTLGKELGKGYYFVNYFTRGEYFEPRERLYFSIGDKISSVWAEKDTFDIDEEIHIHYQDGPGTPKDWVGFFLEGKDPNKDELDGFYYTYGATEGYITVKPGELPAGKYFCALYINDSYDEVSERIYITISDKSANRIETEKESLSYMLSGGVLSLQNNSYDTAEIFQTTGKRVIHTFLVSGNNRIDMNDLENGLYILRVSDKEKARSYKIILNK</sequence>
<gene>
    <name evidence="6" type="ORF">IAD06_10075</name>
</gene>
<comment type="caution">
    <text evidence="6">The sequence shown here is derived from an EMBL/GenBank/DDBJ whole genome shotgun (WGS) entry which is preliminary data.</text>
</comment>
<organism evidence="6 7">
    <name type="scientific">Candidatus Caccoplasma intestinavium</name>
    <dbReference type="NCBI Taxonomy" id="2840716"/>
    <lineage>
        <taxon>Bacteria</taxon>
        <taxon>Pseudomonadati</taxon>
        <taxon>Bacteroidota</taxon>
        <taxon>Bacteroidia</taxon>
        <taxon>Bacteroidales</taxon>
        <taxon>Bacteroidaceae</taxon>
        <taxon>Bacteroidaceae incertae sedis</taxon>
        <taxon>Candidatus Caccoplasma</taxon>
    </lineage>
</organism>
<evidence type="ECO:0000313" key="6">
    <source>
        <dbReference type="EMBL" id="HIT40361.1"/>
    </source>
</evidence>
<dbReference type="SUPFAM" id="SSF49363">
    <property type="entry name" value="Purple acid phosphatase, N-terminal domain"/>
    <property type="match status" value="1"/>
</dbReference>
<dbReference type="InterPro" id="IPR015914">
    <property type="entry name" value="PAPs_N"/>
</dbReference>
<keyword evidence="1 2" id="KW-0732">Signal</keyword>
<evidence type="ECO:0000259" key="3">
    <source>
        <dbReference type="Pfam" id="PF00149"/>
    </source>
</evidence>
<dbReference type="InterPro" id="IPR029052">
    <property type="entry name" value="Metallo-depent_PP-like"/>
</dbReference>
<evidence type="ECO:0000259" key="4">
    <source>
        <dbReference type="Pfam" id="PF16656"/>
    </source>
</evidence>
<evidence type="ECO:0000313" key="7">
    <source>
        <dbReference type="Proteomes" id="UP000886722"/>
    </source>
</evidence>
<dbReference type="InterPro" id="IPR026444">
    <property type="entry name" value="Secre_tail"/>
</dbReference>
<dbReference type="GO" id="GO:0046872">
    <property type="term" value="F:metal ion binding"/>
    <property type="evidence" value="ECO:0007669"/>
    <property type="project" value="InterPro"/>
</dbReference>
<dbReference type="GO" id="GO:0003993">
    <property type="term" value="F:acid phosphatase activity"/>
    <property type="evidence" value="ECO:0007669"/>
    <property type="project" value="InterPro"/>
</dbReference>
<proteinExistence type="predicted"/>
<dbReference type="NCBIfam" id="TIGR04183">
    <property type="entry name" value="Por_Secre_tail"/>
    <property type="match status" value="1"/>
</dbReference>
<accession>A0A9D1KEL1</accession>
<dbReference type="Pfam" id="PF00149">
    <property type="entry name" value="Metallophos"/>
    <property type="match status" value="1"/>
</dbReference>
<dbReference type="InterPro" id="IPR004843">
    <property type="entry name" value="Calcineurin-like_PHP"/>
</dbReference>
<evidence type="ECO:0000259" key="5">
    <source>
        <dbReference type="Pfam" id="PF19408"/>
    </source>
</evidence>
<dbReference type="SUPFAM" id="SSF56300">
    <property type="entry name" value="Metallo-dependent phosphatases"/>
    <property type="match status" value="1"/>
</dbReference>
<evidence type="ECO:0000256" key="1">
    <source>
        <dbReference type="ARBA" id="ARBA00022729"/>
    </source>
</evidence>
<dbReference type="EMBL" id="DVKT01000074">
    <property type="protein sequence ID" value="HIT40361.1"/>
    <property type="molecule type" value="Genomic_DNA"/>
</dbReference>
<dbReference type="InterPro" id="IPR045829">
    <property type="entry name" value="PKD_6"/>
</dbReference>
<dbReference type="InterPro" id="IPR013783">
    <property type="entry name" value="Ig-like_fold"/>
</dbReference>
<dbReference type="PANTHER" id="PTHR45867">
    <property type="entry name" value="PURPLE ACID PHOSPHATASE"/>
    <property type="match status" value="1"/>
</dbReference>
<feature type="signal peptide" evidence="2">
    <location>
        <begin position="1"/>
        <end position="22"/>
    </location>
</feature>
<feature type="domain" description="Purple acid phosphatase N-terminal" evidence="4">
    <location>
        <begin position="168"/>
        <end position="248"/>
    </location>
</feature>
<dbReference type="InterPro" id="IPR008963">
    <property type="entry name" value="Purple_acid_Pase-like_N"/>
</dbReference>
<reference evidence="6" key="2">
    <citation type="journal article" date="2021" name="PeerJ">
        <title>Extensive microbial diversity within the chicken gut microbiome revealed by metagenomics and culture.</title>
        <authorList>
            <person name="Gilroy R."/>
            <person name="Ravi A."/>
            <person name="Getino M."/>
            <person name="Pursley I."/>
            <person name="Horton D.L."/>
            <person name="Alikhan N.F."/>
            <person name="Baker D."/>
            <person name="Gharbi K."/>
            <person name="Hall N."/>
            <person name="Watson M."/>
            <person name="Adriaenssens E.M."/>
            <person name="Foster-Nyarko E."/>
            <person name="Jarju S."/>
            <person name="Secka A."/>
            <person name="Antonio M."/>
            <person name="Oren A."/>
            <person name="Chaudhuri R.R."/>
            <person name="La Ragione R."/>
            <person name="Hildebrand F."/>
            <person name="Pallen M.J."/>
        </authorList>
    </citation>
    <scope>NUCLEOTIDE SEQUENCE</scope>
    <source>
        <strain evidence="6">21143</strain>
    </source>
</reference>
<dbReference type="Gene3D" id="2.60.40.10">
    <property type="entry name" value="Immunoglobulins"/>
    <property type="match status" value="1"/>
</dbReference>
<evidence type="ECO:0000256" key="2">
    <source>
        <dbReference type="SAM" id="SignalP"/>
    </source>
</evidence>
<dbReference type="PANTHER" id="PTHR45867:SF3">
    <property type="entry name" value="ACID PHOSPHATASE TYPE 7"/>
    <property type="match status" value="1"/>
</dbReference>
<dbReference type="Gene3D" id="2.60.40.380">
    <property type="entry name" value="Purple acid phosphatase-like, N-terminal"/>
    <property type="match status" value="1"/>
</dbReference>
<dbReference type="Pfam" id="PF19408">
    <property type="entry name" value="PKD_6"/>
    <property type="match status" value="1"/>
</dbReference>
<feature type="chain" id="PRO_5038669489" evidence="2">
    <location>
        <begin position="23"/>
        <end position="1035"/>
    </location>
</feature>
<dbReference type="AlphaFoldDB" id="A0A9D1KEL1"/>